<dbReference type="Proteomes" id="UP000291117">
    <property type="component" value="Unassembled WGS sequence"/>
</dbReference>
<proteinExistence type="predicted"/>
<evidence type="ECO:0000259" key="4">
    <source>
        <dbReference type="Pfam" id="PF17166"/>
    </source>
</evidence>
<organism evidence="5 6">
    <name type="scientific">Pedobacter hiemivivus</name>
    <dbReference type="NCBI Taxonomy" id="2530454"/>
    <lineage>
        <taxon>Bacteria</taxon>
        <taxon>Pseudomonadati</taxon>
        <taxon>Bacteroidota</taxon>
        <taxon>Sphingobacteriia</taxon>
        <taxon>Sphingobacteriales</taxon>
        <taxon>Sphingobacteriaceae</taxon>
        <taxon>Pedobacter</taxon>
    </lineage>
</organism>
<dbReference type="Pfam" id="PF16391">
    <property type="entry name" value="DUF5000"/>
    <property type="match status" value="1"/>
</dbReference>
<name>A0A4R0MIX8_9SPHI</name>
<evidence type="ECO:0000259" key="2">
    <source>
        <dbReference type="Pfam" id="PF16323"/>
    </source>
</evidence>
<dbReference type="OrthoDB" id="1312186at2"/>
<accession>A0A4R0MIX8</accession>
<evidence type="ECO:0000313" key="6">
    <source>
        <dbReference type="Proteomes" id="UP000291117"/>
    </source>
</evidence>
<dbReference type="Gene3D" id="2.60.120.260">
    <property type="entry name" value="Galactose-binding domain-like"/>
    <property type="match status" value="1"/>
</dbReference>
<dbReference type="EMBL" id="SJSM01000027">
    <property type="protein sequence ID" value="TCC86343.1"/>
    <property type="molecule type" value="Genomic_DNA"/>
</dbReference>
<dbReference type="RefSeq" id="WP_131612097.1">
    <property type="nucleotide sequence ID" value="NZ_SJSM01000027.1"/>
</dbReference>
<dbReference type="InterPro" id="IPR036116">
    <property type="entry name" value="FN3_sf"/>
</dbReference>
<feature type="chain" id="PRO_5020972024" evidence="1">
    <location>
        <begin position="32"/>
        <end position="410"/>
    </location>
</feature>
<dbReference type="Pfam" id="PF16323">
    <property type="entry name" value="DUF4959"/>
    <property type="match status" value="1"/>
</dbReference>
<dbReference type="InterPro" id="IPR032164">
    <property type="entry name" value="DUF5000"/>
</dbReference>
<reference evidence="5 6" key="1">
    <citation type="submission" date="2019-02" db="EMBL/GenBank/DDBJ databases">
        <title>Pedobacter sp. RP-3-8 sp. nov., isolated from Arctic soil.</title>
        <authorList>
            <person name="Dahal R.H."/>
        </authorList>
    </citation>
    <scope>NUCLEOTIDE SEQUENCE [LARGE SCALE GENOMIC DNA]</scope>
    <source>
        <strain evidence="5 6">RP-3-8</strain>
    </source>
</reference>
<feature type="domain" description="DUF5126" evidence="4">
    <location>
        <begin position="133"/>
        <end position="235"/>
    </location>
</feature>
<gene>
    <name evidence="5" type="ORF">EZ444_23865</name>
</gene>
<protein>
    <submittedName>
        <fullName evidence="5">DUF4959 domain-containing protein</fullName>
    </submittedName>
</protein>
<keyword evidence="6" id="KW-1185">Reference proteome</keyword>
<evidence type="ECO:0000313" key="5">
    <source>
        <dbReference type="EMBL" id="TCC86343.1"/>
    </source>
</evidence>
<comment type="caution">
    <text evidence="5">The sequence shown here is derived from an EMBL/GenBank/DDBJ whole genome shotgun (WGS) entry which is preliminary data.</text>
</comment>
<dbReference type="Pfam" id="PF17166">
    <property type="entry name" value="DUF5126"/>
    <property type="match status" value="1"/>
</dbReference>
<dbReference type="InterPro" id="IPR032527">
    <property type="entry name" value="DUF4959"/>
</dbReference>
<evidence type="ECO:0000256" key="1">
    <source>
        <dbReference type="SAM" id="SignalP"/>
    </source>
</evidence>
<sequence length="410" mass="45901">MKKINYRKRPAFLILAIVLVNLLLPSCKEQEANIDVISNDMTKPGVVSNIKVENFNGSARITYKLPDSKNLLYVLARYPINDNRVRETKSSYYTDTIMVDGFAREKEYEVTLYAVSRANVMSDPVVVKVNPKTPNYILVNSGLDITSDFGGANFFGQNVNKVPLALHMLVYNETTKKYDEQDPEYLNTNTIDISIRNLPPTPQKVGVYTTDRFGNVSDTVFKTLTPLYETLLDKSKFFTYRLPSDASTTDYGWDLKYMFDGNLGEPGWHTNGNVSKSIGTFGMGVSAKISRFIFWQRGPSYYEYQNTRTFTLWGSNKDNPVDVALPTGTALGTVAGDWINMGNFVFPNPPSGLAPNQANEADKAFVAKGVNFTMPRSAPPAKYIRIDITQTWGGLNYVNALEISMYGNPL</sequence>
<dbReference type="SUPFAM" id="SSF49265">
    <property type="entry name" value="Fibronectin type III"/>
    <property type="match status" value="1"/>
</dbReference>
<keyword evidence="1" id="KW-0732">Signal</keyword>
<feature type="domain" description="DUF4959" evidence="2">
    <location>
        <begin position="26"/>
        <end position="131"/>
    </location>
</feature>
<dbReference type="InterPro" id="IPR033431">
    <property type="entry name" value="DUF5126"/>
</dbReference>
<evidence type="ECO:0000259" key="3">
    <source>
        <dbReference type="Pfam" id="PF16391"/>
    </source>
</evidence>
<feature type="signal peptide" evidence="1">
    <location>
        <begin position="1"/>
        <end position="31"/>
    </location>
</feature>
<dbReference type="AlphaFoldDB" id="A0A4R0MIX8"/>
<feature type="domain" description="DUF5000" evidence="3">
    <location>
        <begin position="268"/>
        <end position="407"/>
    </location>
</feature>